<protein>
    <submittedName>
        <fullName evidence="1">Uncharacterized protein</fullName>
    </submittedName>
</protein>
<name>A0AAV2B1C9_9ARAC</name>
<sequence>MPSGSEVLFIRSVSYITWSAISALRPESSHSSFWAVDAGTHPTVLPFLESPLNLGLLTSAWCLSTASDEQWGWGCSIL</sequence>
<dbReference type="AlphaFoldDB" id="A0AAV2B1C9"/>
<dbReference type="Proteomes" id="UP001497382">
    <property type="component" value="Unassembled WGS sequence"/>
</dbReference>
<accession>A0AAV2B1C9</accession>
<dbReference type="EMBL" id="CAXIEN010000254">
    <property type="protein sequence ID" value="CAL1289715.1"/>
    <property type="molecule type" value="Genomic_DNA"/>
</dbReference>
<evidence type="ECO:0000313" key="2">
    <source>
        <dbReference type="Proteomes" id="UP001497382"/>
    </source>
</evidence>
<organism evidence="1 2">
    <name type="scientific">Larinioides sclopetarius</name>
    <dbReference type="NCBI Taxonomy" id="280406"/>
    <lineage>
        <taxon>Eukaryota</taxon>
        <taxon>Metazoa</taxon>
        <taxon>Ecdysozoa</taxon>
        <taxon>Arthropoda</taxon>
        <taxon>Chelicerata</taxon>
        <taxon>Arachnida</taxon>
        <taxon>Araneae</taxon>
        <taxon>Araneomorphae</taxon>
        <taxon>Entelegynae</taxon>
        <taxon>Araneoidea</taxon>
        <taxon>Araneidae</taxon>
        <taxon>Larinioides</taxon>
    </lineage>
</organism>
<keyword evidence="2" id="KW-1185">Reference proteome</keyword>
<evidence type="ECO:0000313" key="1">
    <source>
        <dbReference type="EMBL" id="CAL1289715.1"/>
    </source>
</evidence>
<proteinExistence type="predicted"/>
<gene>
    <name evidence="1" type="ORF">LARSCL_LOCUS16099</name>
</gene>
<reference evidence="1 2" key="1">
    <citation type="submission" date="2024-04" db="EMBL/GenBank/DDBJ databases">
        <authorList>
            <person name="Rising A."/>
            <person name="Reimegard J."/>
            <person name="Sonavane S."/>
            <person name="Akerstrom W."/>
            <person name="Nylinder S."/>
            <person name="Hedman E."/>
            <person name="Kallberg Y."/>
        </authorList>
    </citation>
    <scope>NUCLEOTIDE SEQUENCE [LARGE SCALE GENOMIC DNA]</scope>
</reference>
<comment type="caution">
    <text evidence="1">The sequence shown here is derived from an EMBL/GenBank/DDBJ whole genome shotgun (WGS) entry which is preliminary data.</text>
</comment>